<dbReference type="InterPro" id="IPR003769">
    <property type="entry name" value="ClpS_core"/>
</dbReference>
<feature type="domain" description="Adaptor protein ClpS core" evidence="3">
    <location>
        <begin position="38"/>
        <end position="108"/>
    </location>
</feature>
<dbReference type="PANTHER" id="PTHR33473:SF17">
    <property type="entry name" value="ATP-DEPENDENT CLP PROTEASE ADAPTER PROTEIN CLPS1, CHLOROPLASTIC"/>
    <property type="match status" value="1"/>
</dbReference>
<dbReference type="PANTHER" id="PTHR33473">
    <property type="entry name" value="ATP-DEPENDENT CLP PROTEASE ADAPTER PROTEIN CLPS1, CHLOROPLASTIC"/>
    <property type="match status" value="1"/>
</dbReference>
<comment type="function">
    <text evidence="1">Involved in the modulation of the specificity of the ClpAP-mediated ATP-dependent protein degradation.</text>
</comment>
<dbReference type="AlphaFoldDB" id="A0A518HAQ8"/>
<dbReference type="KEGG" id="tpla:ElP_58660"/>
<reference evidence="4 5" key="1">
    <citation type="submission" date="2019-02" db="EMBL/GenBank/DDBJ databases">
        <title>Deep-cultivation of Planctomycetes and their phenomic and genomic characterization uncovers novel biology.</title>
        <authorList>
            <person name="Wiegand S."/>
            <person name="Jogler M."/>
            <person name="Boedeker C."/>
            <person name="Pinto D."/>
            <person name="Vollmers J."/>
            <person name="Rivas-Marin E."/>
            <person name="Kohn T."/>
            <person name="Peeters S.H."/>
            <person name="Heuer A."/>
            <person name="Rast P."/>
            <person name="Oberbeckmann S."/>
            <person name="Bunk B."/>
            <person name="Jeske O."/>
            <person name="Meyerdierks A."/>
            <person name="Storesund J.E."/>
            <person name="Kallscheuer N."/>
            <person name="Luecker S."/>
            <person name="Lage O.M."/>
            <person name="Pohl T."/>
            <person name="Merkel B.J."/>
            <person name="Hornburger P."/>
            <person name="Mueller R.-W."/>
            <person name="Bruemmer F."/>
            <person name="Labrenz M."/>
            <person name="Spormann A.M."/>
            <person name="Op den Camp H."/>
            <person name="Overmann J."/>
            <person name="Amann R."/>
            <person name="Jetten M.S.M."/>
            <person name="Mascher T."/>
            <person name="Medema M.H."/>
            <person name="Devos D.P."/>
            <person name="Kaster A.-K."/>
            <person name="Ovreas L."/>
            <person name="Rohde M."/>
            <person name="Galperin M.Y."/>
            <person name="Jogler C."/>
        </authorList>
    </citation>
    <scope>NUCLEOTIDE SEQUENCE [LARGE SCALE GENOMIC DNA]</scope>
    <source>
        <strain evidence="4 5">ElP</strain>
    </source>
</reference>
<keyword evidence="4" id="KW-0645">Protease</keyword>
<dbReference type="EMBL" id="CP036426">
    <property type="protein sequence ID" value="QDV37919.1"/>
    <property type="molecule type" value="Genomic_DNA"/>
</dbReference>
<dbReference type="OrthoDB" id="286350at2"/>
<comment type="similarity">
    <text evidence="1">Belongs to the ClpS family.</text>
</comment>
<dbReference type="HAMAP" id="MF_00302">
    <property type="entry name" value="ClpS"/>
    <property type="match status" value="1"/>
</dbReference>
<keyword evidence="4" id="KW-0378">Hydrolase</keyword>
<name>A0A518HAQ8_9BACT</name>
<keyword evidence="5" id="KW-1185">Reference proteome</keyword>
<dbReference type="Gene3D" id="3.30.1390.10">
    <property type="match status" value="1"/>
</dbReference>
<sequence length="129" mass="14385">MSEPDHEHSGGTSVAEPVVAPKAVPKTRKQADESTETKRQPPYNVVILNDEEHTFDYVIELLCKLFRHPLATAKELTWRIHLSGRAVVYTTHKELAELKRDQVLAYGPDHRMSVSKGPLGCYIEPAPGG</sequence>
<dbReference type="GO" id="GO:0006508">
    <property type="term" value="P:proteolysis"/>
    <property type="evidence" value="ECO:0007669"/>
    <property type="project" value="UniProtKB-UniRule"/>
</dbReference>
<dbReference type="GO" id="GO:0030163">
    <property type="term" value="P:protein catabolic process"/>
    <property type="evidence" value="ECO:0007669"/>
    <property type="project" value="InterPro"/>
</dbReference>
<evidence type="ECO:0000313" key="5">
    <source>
        <dbReference type="Proteomes" id="UP000317835"/>
    </source>
</evidence>
<gene>
    <name evidence="1 4" type="primary">clpS</name>
    <name evidence="4" type="ORF">ElP_58660</name>
</gene>
<protein>
    <recommendedName>
        <fullName evidence="1">ATP-dependent Clp protease adapter protein ClpS</fullName>
    </recommendedName>
</protein>
<dbReference type="Proteomes" id="UP000317835">
    <property type="component" value="Chromosome"/>
</dbReference>
<evidence type="ECO:0000256" key="1">
    <source>
        <dbReference type="HAMAP-Rule" id="MF_00302"/>
    </source>
</evidence>
<comment type="subunit">
    <text evidence="1">Binds to the N-terminal domain of the chaperone ClpA.</text>
</comment>
<evidence type="ECO:0000256" key="2">
    <source>
        <dbReference type="SAM" id="MobiDB-lite"/>
    </source>
</evidence>
<dbReference type="RefSeq" id="WP_145276045.1">
    <property type="nucleotide sequence ID" value="NZ_CP036426.1"/>
</dbReference>
<proteinExistence type="inferred from homology"/>
<dbReference type="InterPro" id="IPR022935">
    <property type="entry name" value="ClpS"/>
</dbReference>
<organism evidence="4 5">
    <name type="scientific">Tautonia plasticadhaerens</name>
    <dbReference type="NCBI Taxonomy" id="2527974"/>
    <lineage>
        <taxon>Bacteria</taxon>
        <taxon>Pseudomonadati</taxon>
        <taxon>Planctomycetota</taxon>
        <taxon>Planctomycetia</taxon>
        <taxon>Isosphaerales</taxon>
        <taxon>Isosphaeraceae</taxon>
        <taxon>Tautonia</taxon>
    </lineage>
</organism>
<dbReference type="Pfam" id="PF02617">
    <property type="entry name" value="ClpS"/>
    <property type="match status" value="1"/>
</dbReference>
<accession>A0A518HAQ8</accession>
<dbReference type="SUPFAM" id="SSF54736">
    <property type="entry name" value="ClpS-like"/>
    <property type="match status" value="1"/>
</dbReference>
<dbReference type="GO" id="GO:0008233">
    <property type="term" value="F:peptidase activity"/>
    <property type="evidence" value="ECO:0007669"/>
    <property type="project" value="UniProtKB-KW"/>
</dbReference>
<feature type="compositionally biased region" description="Basic and acidic residues" evidence="2">
    <location>
        <begin position="29"/>
        <end position="39"/>
    </location>
</feature>
<evidence type="ECO:0000313" key="4">
    <source>
        <dbReference type="EMBL" id="QDV37919.1"/>
    </source>
</evidence>
<feature type="compositionally biased region" description="Low complexity" evidence="2">
    <location>
        <begin position="14"/>
        <end position="24"/>
    </location>
</feature>
<dbReference type="InterPro" id="IPR014719">
    <property type="entry name" value="Ribosomal_bL12_C/ClpS-like"/>
</dbReference>
<evidence type="ECO:0000259" key="3">
    <source>
        <dbReference type="Pfam" id="PF02617"/>
    </source>
</evidence>
<feature type="region of interest" description="Disordered" evidence="2">
    <location>
        <begin position="1"/>
        <end position="42"/>
    </location>
</feature>